<organism evidence="1 2">
    <name type="scientific">Mycena maculata</name>
    <dbReference type="NCBI Taxonomy" id="230809"/>
    <lineage>
        <taxon>Eukaryota</taxon>
        <taxon>Fungi</taxon>
        <taxon>Dikarya</taxon>
        <taxon>Basidiomycota</taxon>
        <taxon>Agaricomycotina</taxon>
        <taxon>Agaricomycetes</taxon>
        <taxon>Agaricomycetidae</taxon>
        <taxon>Agaricales</taxon>
        <taxon>Marasmiineae</taxon>
        <taxon>Mycenaceae</taxon>
        <taxon>Mycena</taxon>
    </lineage>
</organism>
<gene>
    <name evidence="1" type="ORF">DFH07DRAFT_948230</name>
</gene>
<proteinExistence type="predicted"/>
<reference evidence="1" key="1">
    <citation type="submission" date="2023-03" db="EMBL/GenBank/DDBJ databases">
        <title>Massive genome expansion in bonnet fungi (Mycena s.s.) driven by repeated elements and novel gene families across ecological guilds.</title>
        <authorList>
            <consortium name="Lawrence Berkeley National Laboratory"/>
            <person name="Harder C.B."/>
            <person name="Miyauchi S."/>
            <person name="Viragh M."/>
            <person name="Kuo A."/>
            <person name="Thoen E."/>
            <person name="Andreopoulos B."/>
            <person name="Lu D."/>
            <person name="Skrede I."/>
            <person name="Drula E."/>
            <person name="Henrissat B."/>
            <person name="Morin E."/>
            <person name="Kohler A."/>
            <person name="Barry K."/>
            <person name="LaButti K."/>
            <person name="Morin E."/>
            <person name="Salamov A."/>
            <person name="Lipzen A."/>
            <person name="Mereny Z."/>
            <person name="Hegedus B."/>
            <person name="Baldrian P."/>
            <person name="Stursova M."/>
            <person name="Weitz H."/>
            <person name="Taylor A."/>
            <person name="Grigoriev I.V."/>
            <person name="Nagy L.G."/>
            <person name="Martin F."/>
            <person name="Kauserud H."/>
        </authorList>
    </citation>
    <scope>NUCLEOTIDE SEQUENCE</scope>
    <source>
        <strain evidence="1">CBHHK188m</strain>
    </source>
</reference>
<comment type="caution">
    <text evidence="1">The sequence shown here is derived from an EMBL/GenBank/DDBJ whole genome shotgun (WGS) entry which is preliminary data.</text>
</comment>
<keyword evidence="2" id="KW-1185">Reference proteome</keyword>
<evidence type="ECO:0000313" key="2">
    <source>
        <dbReference type="Proteomes" id="UP001215280"/>
    </source>
</evidence>
<accession>A0AAD7KGK4</accession>
<dbReference type="AlphaFoldDB" id="A0AAD7KGK4"/>
<name>A0AAD7KGK4_9AGAR</name>
<protein>
    <submittedName>
        <fullName evidence="1">Uncharacterized protein</fullName>
    </submittedName>
</protein>
<dbReference type="EMBL" id="JARJLG010000001">
    <property type="protein sequence ID" value="KAJ7785151.1"/>
    <property type="molecule type" value="Genomic_DNA"/>
</dbReference>
<evidence type="ECO:0000313" key="1">
    <source>
        <dbReference type="EMBL" id="KAJ7785151.1"/>
    </source>
</evidence>
<sequence length="56" mass="6448">MIYLVLEWERKSKTPMPTGLKMSWKWADLAVQLQFYRVVNQGDYSKQGVSDDVGGP</sequence>
<dbReference type="Proteomes" id="UP001215280">
    <property type="component" value="Unassembled WGS sequence"/>
</dbReference>